<dbReference type="Gene3D" id="1.10.10.10">
    <property type="entry name" value="Winged helix-like DNA-binding domain superfamily/Winged helix DNA-binding domain"/>
    <property type="match status" value="1"/>
</dbReference>
<dbReference type="PANTHER" id="PTHR33164">
    <property type="entry name" value="TRANSCRIPTIONAL REGULATOR, MARR FAMILY"/>
    <property type="match status" value="1"/>
</dbReference>
<evidence type="ECO:0000259" key="2">
    <source>
        <dbReference type="PROSITE" id="PS50995"/>
    </source>
</evidence>
<dbReference type="PROSITE" id="PS50995">
    <property type="entry name" value="HTH_MARR_2"/>
    <property type="match status" value="1"/>
</dbReference>
<comment type="caution">
    <text evidence="3">The sequence shown here is derived from an EMBL/GenBank/DDBJ whole genome shotgun (WGS) entry which is preliminary data.</text>
</comment>
<dbReference type="SMART" id="SM00347">
    <property type="entry name" value="HTH_MARR"/>
    <property type="match status" value="1"/>
</dbReference>
<dbReference type="GO" id="GO:0006950">
    <property type="term" value="P:response to stress"/>
    <property type="evidence" value="ECO:0007669"/>
    <property type="project" value="TreeGrafter"/>
</dbReference>
<dbReference type="EMBL" id="JACHMB010000001">
    <property type="protein sequence ID" value="MBB5781273.1"/>
    <property type="molecule type" value="Genomic_DNA"/>
</dbReference>
<dbReference type="Pfam" id="PF12802">
    <property type="entry name" value="MarR_2"/>
    <property type="match status" value="1"/>
</dbReference>
<gene>
    <name evidence="3" type="ORF">HD596_008029</name>
</gene>
<dbReference type="RefSeq" id="WP_313046182.1">
    <property type="nucleotide sequence ID" value="NZ_JACHMB010000001.1"/>
</dbReference>
<evidence type="ECO:0000313" key="3">
    <source>
        <dbReference type="EMBL" id="MBB5781273.1"/>
    </source>
</evidence>
<dbReference type="InterPro" id="IPR036390">
    <property type="entry name" value="WH_DNA-bd_sf"/>
</dbReference>
<dbReference type="GO" id="GO:0003700">
    <property type="term" value="F:DNA-binding transcription factor activity"/>
    <property type="evidence" value="ECO:0007669"/>
    <property type="project" value="InterPro"/>
</dbReference>
<accession>A0A7W9LF18</accession>
<dbReference type="InterPro" id="IPR039422">
    <property type="entry name" value="MarR/SlyA-like"/>
</dbReference>
<organism evidence="3 4">
    <name type="scientific">Nonomuraea jabiensis</name>
    <dbReference type="NCBI Taxonomy" id="882448"/>
    <lineage>
        <taxon>Bacteria</taxon>
        <taxon>Bacillati</taxon>
        <taxon>Actinomycetota</taxon>
        <taxon>Actinomycetes</taxon>
        <taxon>Streptosporangiales</taxon>
        <taxon>Streptosporangiaceae</taxon>
        <taxon>Nonomuraea</taxon>
    </lineage>
</organism>
<evidence type="ECO:0000256" key="1">
    <source>
        <dbReference type="SAM" id="MobiDB-lite"/>
    </source>
</evidence>
<keyword evidence="3" id="KW-0238">DNA-binding</keyword>
<protein>
    <submittedName>
        <fullName evidence="3">DNA-binding MarR family transcriptional regulator</fullName>
    </submittedName>
</protein>
<dbReference type="SUPFAM" id="SSF46785">
    <property type="entry name" value="Winged helix' DNA-binding domain"/>
    <property type="match status" value="1"/>
</dbReference>
<evidence type="ECO:0000313" key="4">
    <source>
        <dbReference type="Proteomes" id="UP000579153"/>
    </source>
</evidence>
<sequence length="170" mass="18684">MTARPDLAEMMHPLLQSLIAAELPVLAAHGVSMWGYAVLGALDDGSVRTQAALAEAIGADKTRIIGTLDKLQAAGLITRDPDPRDRRARILTITAEGRAVRRSVRTEIQANEERLLARLPEADRHGFLRALQALHQLPREQITERSPLDRRPTQRSNAAHDRRGAADQLG</sequence>
<reference evidence="3 4" key="1">
    <citation type="submission" date="2020-08" db="EMBL/GenBank/DDBJ databases">
        <title>Sequencing the genomes of 1000 actinobacteria strains.</title>
        <authorList>
            <person name="Klenk H.-P."/>
        </authorList>
    </citation>
    <scope>NUCLEOTIDE SEQUENCE [LARGE SCALE GENOMIC DNA]</scope>
    <source>
        <strain evidence="3 4">DSM 45507</strain>
    </source>
</reference>
<dbReference type="Proteomes" id="UP000579153">
    <property type="component" value="Unassembled WGS sequence"/>
</dbReference>
<dbReference type="AlphaFoldDB" id="A0A7W9LF18"/>
<feature type="domain" description="HTH marR-type" evidence="2">
    <location>
        <begin position="4"/>
        <end position="136"/>
    </location>
</feature>
<proteinExistence type="predicted"/>
<keyword evidence="4" id="KW-1185">Reference proteome</keyword>
<dbReference type="InterPro" id="IPR000835">
    <property type="entry name" value="HTH_MarR-typ"/>
</dbReference>
<name>A0A7W9LF18_9ACTN</name>
<dbReference type="InterPro" id="IPR036388">
    <property type="entry name" value="WH-like_DNA-bd_sf"/>
</dbReference>
<dbReference type="PRINTS" id="PR00598">
    <property type="entry name" value="HTHMARR"/>
</dbReference>
<feature type="region of interest" description="Disordered" evidence="1">
    <location>
        <begin position="138"/>
        <end position="170"/>
    </location>
</feature>
<dbReference type="GO" id="GO:0003677">
    <property type="term" value="F:DNA binding"/>
    <property type="evidence" value="ECO:0007669"/>
    <property type="project" value="UniProtKB-KW"/>
</dbReference>
<dbReference type="PANTHER" id="PTHR33164:SF43">
    <property type="entry name" value="HTH-TYPE TRANSCRIPTIONAL REPRESSOR YETL"/>
    <property type="match status" value="1"/>
</dbReference>